<reference evidence="2" key="1">
    <citation type="submission" date="2021-12" db="EMBL/GenBank/DDBJ databases">
        <authorList>
            <person name="Lee J.-H."/>
            <person name="Kim S.-B."/>
        </authorList>
    </citation>
    <scope>NUCLEOTIDE SEQUENCE</scope>
    <source>
        <strain evidence="2">NR30</strain>
    </source>
</reference>
<accession>A0A9Q3VW92</accession>
<organism evidence="2 3">
    <name type="scientific">Streptomyces guryensis</name>
    <dbReference type="NCBI Taxonomy" id="2886947"/>
    <lineage>
        <taxon>Bacteria</taxon>
        <taxon>Bacillati</taxon>
        <taxon>Actinomycetota</taxon>
        <taxon>Actinomycetes</taxon>
        <taxon>Kitasatosporales</taxon>
        <taxon>Streptomycetaceae</taxon>
        <taxon>Streptomyces</taxon>
    </lineage>
</organism>
<proteinExistence type="predicted"/>
<gene>
    <name evidence="2" type="ORF">LJ657_47870</name>
</gene>
<dbReference type="RefSeq" id="WP_232656064.1">
    <property type="nucleotide sequence ID" value="NZ_JAJSBI010000063.1"/>
</dbReference>
<feature type="region of interest" description="Disordered" evidence="1">
    <location>
        <begin position="47"/>
        <end position="73"/>
    </location>
</feature>
<evidence type="ECO:0000256" key="1">
    <source>
        <dbReference type="SAM" id="MobiDB-lite"/>
    </source>
</evidence>
<sequence>MPGFAVPVAFSARAWQMYIAGQGSRLAVVLSAVRYAIAQMPHEETGAKVSGLPMASGQPSGPADELHAEMHPGDASEPVLTLILPSDY</sequence>
<feature type="compositionally biased region" description="Basic and acidic residues" evidence="1">
    <location>
        <begin position="64"/>
        <end position="73"/>
    </location>
</feature>
<name>A0A9Q3VW92_9ACTN</name>
<dbReference type="EMBL" id="JAJSBI010000063">
    <property type="protein sequence ID" value="MCD9881103.1"/>
    <property type="molecule type" value="Genomic_DNA"/>
</dbReference>
<comment type="caution">
    <text evidence="2">The sequence shown here is derived from an EMBL/GenBank/DDBJ whole genome shotgun (WGS) entry which is preliminary data.</text>
</comment>
<evidence type="ECO:0000313" key="2">
    <source>
        <dbReference type="EMBL" id="MCD9881103.1"/>
    </source>
</evidence>
<evidence type="ECO:0000313" key="3">
    <source>
        <dbReference type="Proteomes" id="UP001108029"/>
    </source>
</evidence>
<keyword evidence="3" id="KW-1185">Reference proteome</keyword>
<protein>
    <submittedName>
        <fullName evidence="2">Uncharacterized protein</fullName>
    </submittedName>
</protein>
<dbReference type="Proteomes" id="UP001108029">
    <property type="component" value="Unassembled WGS sequence"/>
</dbReference>
<dbReference type="AlphaFoldDB" id="A0A9Q3VW92"/>